<name>A0A940YQT3_9BURK</name>
<organism evidence="1 2">
    <name type="scientific">Ideonella aquatica</name>
    <dbReference type="NCBI Taxonomy" id="2824119"/>
    <lineage>
        <taxon>Bacteria</taxon>
        <taxon>Pseudomonadati</taxon>
        <taxon>Pseudomonadota</taxon>
        <taxon>Betaproteobacteria</taxon>
        <taxon>Burkholderiales</taxon>
        <taxon>Sphaerotilaceae</taxon>
        <taxon>Ideonella</taxon>
    </lineage>
</organism>
<protein>
    <submittedName>
        <fullName evidence="1">S8 family serine peptidase</fullName>
    </submittedName>
</protein>
<comment type="caution">
    <text evidence="1">The sequence shown here is derived from an EMBL/GenBank/DDBJ whole genome shotgun (WGS) entry which is preliminary data.</text>
</comment>
<dbReference type="Gene3D" id="3.40.50.200">
    <property type="entry name" value="Peptidase S8/S53 domain"/>
    <property type="match status" value="2"/>
</dbReference>
<dbReference type="Proteomes" id="UP000678374">
    <property type="component" value="Unassembled WGS sequence"/>
</dbReference>
<evidence type="ECO:0000313" key="2">
    <source>
        <dbReference type="Proteomes" id="UP000678374"/>
    </source>
</evidence>
<reference evidence="1" key="1">
    <citation type="submission" date="2021-04" db="EMBL/GenBank/DDBJ databases">
        <title>The genome sequence of Ideonella sp. 4Y11.</title>
        <authorList>
            <person name="Liu Y."/>
        </authorList>
    </citation>
    <scope>NUCLEOTIDE SEQUENCE</scope>
    <source>
        <strain evidence="1">4Y11</strain>
    </source>
</reference>
<keyword evidence="2" id="KW-1185">Reference proteome</keyword>
<dbReference type="GO" id="GO:0006508">
    <property type="term" value="P:proteolysis"/>
    <property type="evidence" value="ECO:0007669"/>
    <property type="project" value="InterPro"/>
</dbReference>
<dbReference type="AlphaFoldDB" id="A0A940YQT3"/>
<gene>
    <name evidence="1" type="ORF">KAK06_15165</name>
</gene>
<dbReference type="SUPFAM" id="SSF52743">
    <property type="entry name" value="Subtilisin-like"/>
    <property type="match status" value="1"/>
</dbReference>
<evidence type="ECO:0000313" key="1">
    <source>
        <dbReference type="EMBL" id="MBQ0960293.1"/>
    </source>
</evidence>
<proteinExistence type="predicted"/>
<sequence length="698" mass="75930">MHWTSPRATPVDRQAGDPYFAWARATQWRGFRRLIGERLGSGDNQPPPIRILVQAAEHESAQQAIDHYESVGVWRVAEVYKNKPLRHFVAELACPEAHGPEDFDAVLNGLESLQSQGLQWELALPFRDADTAARAQAVGAYGETRQASAFSPKSAFVPQDLSDERVRLSGLVMAVVDFGFPFLNLTFRAPRRGEDQDTPASRVHALWDQGGACAPRPYVNHLPSGWPWSDASPRMGYGRELRQAAIQDVLTQYCSLSRSGHLPDEAEAYRMINYLIDYDDPRRRVWAATHGSHVTSVAAGQTDPLRPDSTEVDAAGQAPLVLVQLPALTAADSGGGSLSAQVLDAVHYVLDQCKPEAKIVLTLSYGSLAGPHDGSTLIEQALDELIEHFEQGGGTLALVLGAGNSRQAACHVRRTVRKDRSALLRVGLAEGDYTDTYVETWFQSRDHLSSVEARARTCDGDWSPWVAPGEEAVLTEGRSGGAQAGPTIARLSFQEHVPNGSKPLLLLAMAPTARPADDDGPLARPGSWQIEIKLDADASVTLDAWVERDDPGWLGYGVQPRFEEQRWGDDEETLSSLASGRCTIVAGGFRLSNRQRADYSAMGARQGAPVVYAACEESDILPTVRGAATRSGDSLRICGTSVAAPVLARCIYNWMSANPGEPITAADWRGTLKVIVEDEQTKAIEHDRPAKLRLGTEP</sequence>
<dbReference type="GO" id="GO:0004252">
    <property type="term" value="F:serine-type endopeptidase activity"/>
    <property type="evidence" value="ECO:0007669"/>
    <property type="project" value="InterPro"/>
</dbReference>
<dbReference type="RefSeq" id="WP_210802964.1">
    <property type="nucleotide sequence ID" value="NZ_JAGQDE010000013.1"/>
</dbReference>
<accession>A0A940YQT3</accession>
<dbReference type="EMBL" id="JAGQDE010000013">
    <property type="protein sequence ID" value="MBQ0960293.1"/>
    <property type="molecule type" value="Genomic_DNA"/>
</dbReference>
<dbReference type="InterPro" id="IPR036852">
    <property type="entry name" value="Peptidase_S8/S53_dom_sf"/>
</dbReference>